<evidence type="ECO:0000313" key="9">
    <source>
        <dbReference type="Proteomes" id="UP000822688"/>
    </source>
</evidence>
<dbReference type="PROSITE" id="PS51032">
    <property type="entry name" value="AP2_ERF"/>
    <property type="match status" value="1"/>
</dbReference>
<comment type="caution">
    <text evidence="8">The sequence shown here is derived from an EMBL/GenBank/DDBJ whole genome shotgun (WGS) entry which is preliminary data.</text>
</comment>
<keyword evidence="2" id="KW-0805">Transcription regulation</keyword>
<feature type="domain" description="AP2/ERF" evidence="7">
    <location>
        <begin position="30"/>
        <end position="87"/>
    </location>
</feature>
<evidence type="ECO:0000256" key="4">
    <source>
        <dbReference type="ARBA" id="ARBA00023163"/>
    </source>
</evidence>
<comment type="subcellular location">
    <subcellularLocation>
        <location evidence="1">Nucleus</location>
    </subcellularLocation>
</comment>
<evidence type="ECO:0000256" key="5">
    <source>
        <dbReference type="ARBA" id="ARBA00023242"/>
    </source>
</evidence>
<feature type="region of interest" description="Disordered" evidence="6">
    <location>
        <begin position="337"/>
        <end position="361"/>
    </location>
</feature>
<dbReference type="Proteomes" id="UP000822688">
    <property type="component" value="Chromosome 11"/>
</dbReference>
<evidence type="ECO:0000313" key="8">
    <source>
        <dbReference type="EMBL" id="KAG0556298.1"/>
    </source>
</evidence>
<evidence type="ECO:0000256" key="3">
    <source>
        <dbReference type="ARBA" id="ARBA00023125"/>
    </source>
</evidence>
<dbReference type="GO" id="GO:0003700">
    <property type="term" value="F:DNA-binding transcription factor activity"/>
    <property type="evidence" value="ECO:0007669"/>
    <property type="project" value="InterPro"/>
</dbReference>
<dbReference type="PRINTS" id="PR00367">
    <property type="entry name" value="ETHRSPELEMNT"/>
</dbReference>
<dbReference type="OrthoDB" id="780830at2759"/>
<organism evidence="8 9">
    <name type="scientific">Ceratodon purpureus</name>
    <name type="common">Fire moss</name>
    <name type="synonym">Dicranum purpureum</name>
    <dbReference type="NCBI Taxonomy" id="3225"/>
    <lineage>
        <taxon>Eukaryota</taxon>
        <taxon>Viridiplantae</taxon>
        <taxon>Streptophyta</taxon>
        <taxon>Embryophyta</taxon>
        <taxon>Bryophyta</taxon>
        <taxon>Bryophytina</taxon>
        <taxon>Bryopsida</taxon>
        <taxon>Dicranidae</taxon>
        <taxon>Pseudoditrichales</taxon>
        <taxon>Ditrichaceae</taxon>
        <taxon>Ceratodon</taxon>
    </lineage>
</organism>
<dbReference type="Pfam" id="PF00847">
    <property type="entry name" value="AP2"/>
    <property type="match status" value="1"/>
</dbReference>
<name>A0A8T0GEP3_CERPU</name>
<dbReference type="CDD" id="cd00018">
    <property type="entry name" value="AP2"/>
    <property type="match status" value="1"/>
</dbReference>
<evidence type="ECO:0000256" key="1">
    <source>
        <dbReference type="ARBA" id="ARBA00004123"/>
    </source>
</evidence>
<dbReference type="GO" id="GO:0005634">
    <property type="term" value="C:nucleus"/>
    <property type="evidence" value="ECO:0007669"/>
    <property type="project" value="UniProtKB-SubCell"/>
</dbReference>
<evidence type="ECO:0000256" key="6">
    <source>
        <dbReference type="SAM" id="MobiDB-lite"/>
    </source>
</evidence>
<keyword evidence="9" id="KW-1185">Reference proteome</keyword>
<accession>A0A8T0GEP3</accession>
<dbReference type="SMART" id="SM00380">
    <property type="entry name" value="AP2"/>
    <property type="match status" value="1"/>
</dbReference>
<keyword evidence="5" id="KW-0539">Nucleus</keyword>
<dbReference type="EMBL" id="CM026432">
    <property type="protein sequence ID" value="KAG0556298.1"/>
    <property type="molecule type" value="Genomic_DNA"/>
</dbReference>
<dbReference type="InterPro" id="IPR001471">
    <property type="entry name" value="AP2/ERF_dom"/>
</dbReference>
<dbReference type="PANTHER" id="PTHR31677:SF254">
    <property type="entry name" value="AP2_ERF DOMAIN-CONTAINING PROTEIN"/>
    <property type="match status" value="1"/>
</dbReference>
<keyword evidence="3" id="KW-0238">DNA-binding</keyword>
<reference evidence="8 9" key="1">
    <citation type="submission" date="2020-06" db="EMBL/GenBank/DDBJ databases">
        <title>WGS assembly of Ceratodon purpureus strain R40.</title>
        <authorList>
            <person name="Carey S.B."/>
            <person name="Jenkins J."/>
            <person name="Shu S."/>
            <person name="Lovell J.T."/>
            <person name="Sreedasyam A."/>
            <person name="Maumus F."/>
            <person name="Tiley G.P."/>
            <person name="Fernandez-Pozo N."/>
            <person name="Barry K."/>
            <person name="Chen C."/>
            <person name="Wang M."/>
            <person name="Lipzen A."/>
            <person name="Daum C."/>
            <person name="Saski C.A."/>
            <person name="Payton A.C."/>
            <person name="Mcbreen J.C."/>
            <person name="Conrad R.E."/>
            <person name="Kollar L.M."/>
            <person name="Olsson S."/>
            <person name="Huttunen S."/>
            <person name="Landis J.B."/>
            <person name="Wickett N.J."/>
            <person name="Johnson M.G."/>
            <person name="Rensing S.A."/>
            <person name="Grimwood J."/>
            <person name="Schmutz J."/>
            <person name="Mcdaniel S.F."/>
        </authorList>
    </citation>
    <scope>NUCLEOTIDE SEQUENCE [LARGE SCALE GENOMIC DNA]</scope>
    <source>
        <strain evidence="8 9">R40</strain>
    </source>
</reference>
<dbReference type="GO" id="GO:0003677">
    <property type="term" value="F:DNA binding"/>
    <property type="evidence" value="ECO:0007669"/>
    <property type="project" value="UniProtKB-KW"/>
</dbReference>
<dbReference type="Gene3D" id="3.30.730.10">
    <property type="entry name" value="AP2/ERF domain"/>
    <property type="match status" value="1"/>
</dbReference>
<gene>
    <name evidence="8" type="ORF">KC19_11G041700</name>
</gene>
<keyword evidence="4" id="KW-0804">Transcription</keyword>
<evidence type="ECO:0000256" key="2">
    <source>
        <dbReference type="ARBA" id="ARBA00023015"/>
    </source>
</evidence>
<dbReference type="InterPro" id="IPR036955">
    <property type="entry name" value="AP2/ERF_dom_sf"/>
</dbReference>
<dbReference type="PANTHER" id="PTHR31677">
    <property type="entry name" value="AP2 DOMAIN CLASS TRANSCRIPTION FACTOR"/>
    <property type="match status" value="1"/>
</dbReference>
<dbReference type="InterPro" id="IPR016177">
    <property type="entry name" value="DNA-bd_dom_sf"/>
</dbReference>
<sequence>MGARAVGVAGEGSGRKLGGTKKAKKVVEGKYRGVRRRPWGRFAAEIRDPHTRERRWLGTFDTAEQAAVAYDLAARSMRGVKARTNFVYPTHQTCLLSAALAASRASEQLKGEGFFGKHPQQAAGRTNLPWIQSSGLMSAHASAVEAAMDPASEPYRHMYESVERLASAISDPIPRHHDDSLAIKKNMELSAVKLSSSPAKREQWNMVREVQDCGPRCQSDGRNGLARSMSSVSQDQGVTLAIPPPKDWQAVTCIEESPVSCQKVTVSNESTLTETGQSSRGSCVSKFYEDDGSGTLAQVVSKYVCIDNGHRNIPSISLDNNRSESSKCLLSTQVPYSEDSSTSSVSPSADTATSPDSISALPASVDSEMNFTSYSGKSSMFNQNPDNLLSILPSNMNPQQQQGEWPFNMTRLRCLEVPASWSGVICEPTETWSNLCELPAAWQYYTDPGLVANEMEVELVDVKRDLAMRSCDAASPAWQPYDDGCDGCFLSADWRFPEGSSISCMSDTSSDEYFRNDIYSGKVVHDQLFPVLMEEQMGYDILGM</sequence>
<dbReference type="AlphaFoldDB" id="A0A8T0GEP3"/>
<feature type="compositionally biased region" description="Low complexity" evidence="6">
    <location>
        <begin position="337"/>
        <end position="355"/>
    </location>
</feature>
<dbReference type="FunFam" id="3.30.730.10:FF:000001">
    <property type="entry name" value="Ethylene-responsive transcription factor 2"/>
    <property type="match status" value="1"/>
</dbReference>
<protein>
    <recommendedName>
        <fullName evidence="7">AP2/ERF domain-containing protein</fullName>
    </recommendedName>
</protein>
<feature type="region of interest" description="Disordered" evidence="6">
    <location>
        <begin position="1"/>
        <end position="23"/>
    </location>
</feature>
<evidence type="ECO:0000259" key="7">
    <source>
        <dbReference type="PROSITE" id="PS51032"/>
    </source>
</evidence>
<proteinExistence type="predicted"/>
<dbReference type="SUPFAM" id="SSF54171">
    <property type="entry name" value="DNA-binding domain"/>
    <property type="match status" value="1"/>
</dbReference>